<keyword evidence="1" id="KW-1133">Transmembrane helix</keyword>
<comment type="caution">
    <text evidence="3">The sequence shown here is derived from an EMBL/GenBank/DDBJ whole genome shotgun (WGS) entry which is preliminary data.</text>
</comment>
<reference evidence="3 4" key="1">
    <citation type="submission" date="2017-03" db="EMBL/GenBank/DDBJ databases">
        <title>Genome sequence of Methanobrevibacter thaueri.</title>
        <authorList>
            <person name="Poehlein A."/>
            <person name="Seedorf H."/>
            <person name="Daniel R."/>
        </authorList>
    </citation>
    <scope>NUCLEOTIDE SEQUENCE [LARGE SCALE GENOMIC DNA]</scope>
    <source>
        <strain evidence="3 4">DSM 11995</strain>
    </source>
</reference>
<evidence type="ECO:0000313" key="4">
    <source>
        <dbReference type="Proteomes" id="UP000251717"/>
    </source>
</evidence>
<proteinExistence type="predicted"/>
<feature type="transmembrane region" description="Helical" evidence="1">
    <location>
        <begin position="99"/>
        <end position="119"/>
    </location>
</feature>
<accession>A0A315YB08</accession>
<evidence type="ECO:0000259" key="2">
    <source>
        <dbReference type="Pfam" id="PF13240"/>
    </source>
</evidence>
<dbReference type="RefSeq" id="WP_116591432.1">
    <property type="nucleotide sequence ID" value="NZ_MZGS01000016.1"/>
</dbReference>
<dbReference type="Proteomes" id="UP000251717">
    <property type="component" value="Unassembled WGS sequence"/>
</dbReference>
<feature type="domain" description="Zinc-ribbon" evidence="2">
    <location>
        <begin position="5"/>
        <end position="27"/>
    </location>
</feature>
<protein>
    <recommendedName>
        <fullName evidence="2">Zinc-ribbon domain-containing protein</fullName>
    </recommendedName>
</protein>
<evidence type="ECO:0000313" key="3">
    <source>
        <dbReference type="EMBL" id="PWB87862.1"/>
    </source>
</evidence>
<feature type="transmembrane region" description="Helical" evidence="1">
    <location>
        <begin position="161"/>
        <end position="183"/>
    </location>
</feature>
<keyword evidence="4" id="KW-1185">Reference proteome</keyword>
<keyword evidence="1" id="KW-0472">Membrane</keyword>
<feature type="transmembrane region" description="Helical" evidence="1">
    <location>
        <begin position="126"/>
        <end position="149"/>
    </location>
</feature>
<gene>
    <name evidence="3" type="ORF">MBBTH_04490</name>
</gene>
<dbReference type="EMBL" id="MZGS01000016">
    <property type="protein sequence ID" value="PWB87862.1"/>
    <property type="molecule type" value="Genomic_DNA"/>
</dbReference>
<evidence type="ECO:0000256" key="1">
    <source>
        <dbReference type="SAM" id="Phobius"/>
    </source>
</evidence>
<feature type="transmembrane region" description="Helical" evidence="1">
    <location>
        <begin position="66"/>
        <end position="87"/>
    </location>
</feature>
<name>A0A315YB08_9EURY</name>
<dbReference type="Pfam" id="PF13240">
    <property type="entry name" value="Zn_Ribbon_1"/>
    <property type="match status" value="1"/>
</dbReference>
<dbReference type="AlphaFoldDB" id="A0A315YB08"/>
<organism evidence="3 4">
    <name type="scientific">Methanobrevibacter thaueri</name>
    <dbReference type="NCBI Taxonomy" id="190975"/>
    <lineage>
        <taxon>Archaea</taxon>
        <taxon>Methanobacteriati</taxon>
        <taxon>Methanobacteriota</taxon>
        <taxon>Methanomada group</taxon>
        <taxon>Methanobacteria</taxon>
        <taxon>Methanobacteriales</taxon>
        <taxon>Methanobacteriaceae</taxon>
        <taxon>Methanobrevibacter</taxon>
    </lineage>
</organism>
<keyword evidence="1" id="KW-0812">Transmembrane</keyword>
<sequence length="198" mass="21475">MSKKFCDQCGAEMDVSAKFCASCGAKVDDVVSNDKTATVKVDKAKNDSKTNGFDFSNLNFANILKFGVVGLIIALIIGIIFLNLTWGTISTSIYYTDTGLTWLSFIIGVIIAVGLLSAHMKDKTEAIIMGLFVGLLTGLLESSIVSMFMGRQFAFWFDTFIGNQALILIVIGVVIAYVGNAYLKDKIHLGIINNYLGE</sequence>
<dbReference type="InterPro" id="IPR026870">
    <property type="entry name" value="Zinc_ribbon_dom"/>
</dbReference>